<evidence type="ECO:0000313" key="1">
    <source>
        <dbReference type="EMBL" id="KAJ8682183.1"/>
    </source>
</evidence>
<protein>
    <submittedName>
        <fullName evidence="1">Uncharacterized protein</fullName>
    </submittedName>
</protein>
<evidence type="ECO:0000313" key="2">
    <source>
        <dbReference type="Proteomes" id="UP001239111"/>
    </source>
</evidence>
<dbReference type="EMBL" id="CM056741">
    <property type="protein sequence ID" value="KAJ8682183.1"/>
    <property type="molecule type" value="Genomic_DNA"/>
</dbReference>
<gene>
    <name evidence="1" type="ORF">QAD02_017975</name>
</gene>
<comment type="caution">
    <text evidence="1">The sequence shown here is derived from an EMBL/GenBank/DDBJ whole genome shotgun (WGS) entry which is preliminary data.</text>
</comment>
<reference evidence="1" key="1">
    <citation type="submission" date="2023-04" db="EMBL/GenBank/DDBJ databases">
        <title>A chromosome-level genome assembly of the parasitoid wasp Eretmocerus hayati.</title>
        <authorList>
            <person name="Zhong Y."/>
            <person name="Liu S."/>
            <person name="Liu Y."/>
        </authorList>
    </citation>
    <scope>NUCLEOTIDE SEQUENCE</scope>
    <source>
        <strain evidence="1">ZJU_SS_LIU_2023</strain>
    </source>
</reference>
<accession>A0ACC2PGL0</accession>
<dbReference type="Proteomes" id="UP001239111">
    <property type="component" value="Chromosome 1"/>
</dbReference>
<sequence>MSLLVTGKTSEEFQSEIFNTNVGFVTTLKLTQRKHMRPIHLEPLMKQYILAPPPTGAGFHQRSSSSASSKEQNTKERKFNHVALENKNFSPNASSTLNGSSKKRPLREMDANSNYVSYKQSSHQIHMKNYTPKTSTISKAATED</sequence>
<name>A0ACC2PGL0_9HYME</name>
<proteinExistence type="predicted"/>
<organism evidence="1 2">
    <name type="scientific">Eretmocerus hayati</name>
    <dbReference type="NCBI Taxonomy" id="131215"/>
    <lineage>
        <taxon>Eukaryota</taxon>
        <taxon>Metazoa</taxon>
        <taxon>Ecdysozoa</taxon>
        <taxon>Arthropoda</taxon>
        <taxon>Hexapoda</taxon>
        <taxon>Insecta</taxon>
        <taxon>Pterygota</taxon>
        <taxon>Neoptera</taxon>
        <taxon>Endopterygota</taxon>
        <taxon>Hymenoptera</taxon>
        <taxon>Apocrita</taxon>
        <taxon>Proctotrupomorpha</taxon>
        <taxon>Chalcidoidea</taxon>
        <taxon>Aphelinidae</taxon>
        <taxon>Aphelininae</taxon>
        <taxon>Eretmocerus</taxon>
    </lineage>
</organism>
<keyword evidence="2" id="KW-1185">Reference proteome</keyword>